<evidence type="ECO:0000256" key="1">
    <source>
        <dbReference type="ARBA" id="ARBA00004502"/>
    </source>
</evidence>
<keyword evidence="3" id="KW-0551">Lipid droplet</keyword>
<dbReference type="GO" id="GO:0005811">
    <property type="term" value="C:lipid droplet"/>
    <property type="evidence" value="ECO:0007669"/>
    <property type="project" value="UniProtKB-SubCell"/>
</dbReference>
<accession>A0A834PC23</accession>
<evidence type="ECO:0000256" key="4">
    <source>
        <dbReference type="SAM" id="MobiDB-lite"/>
    </source>
</evidence>
<feature type="compositionally biased region" description="Basic and acidic residues" evidence="4">
    <location>
        <begin position="359"/>
        <end position="378"/>
    </location>
</feature>
<feature type="compositionally biased region" description="Polar residues" evidence="4">
    <location>
        <begin position="391"/>
        <end position="400"/>
    </location>
</feature>
<dbReference type="PANTHER" id="PTHR14024">
    <property type="entry name" value="PERILIPIN"/>
    <property type="match status" value="1"/>
</dbReference>
<comment type="caution">
    <text evidence="5">The sequence shown here is derived from an EMBL/GenBank/DDBJ whole genome shotgun (WGS) entry which is preliminary data.</text>
</comment>
<dbReference type="InterPro" id="IPR004279">
    <property type="entry name" value="Perilipin"/>
</dbReference>
<gene>
    <name evidence="5" type="ORF">H0235_003750</name>
</gene>
<evidence type="ECO:0000256" key="3">
    <source>
        <dbReference type="ARBA" id="ARBA00022677"/>
    </source>
</evidence>
<evidence type="ECO:0000313" key="5">
    <source>
        <dbReference type="EMBL" id="KAF7435559.1"/>
    </source>
</evidence>
<sequence>MARTNAKRVHSDLPQFESIMKLSSLPIVESSIHIAGHVYKRIKSSNYLMNWSLDAAEQSLALAAASAKPAIYTFNGPIMTIDQLLCKGIDIVEHRVPAVHIPPQQMYWNTREYVANKILRPVLMRAGSVKQIGSHAASVAVDTLDGALTVADRYVDRYLPDPADKIVDEVDMNEPVSKTTRTIKHGARFSIKLQRRLTRRTLAEARALKEQGTECIHVFFYVIELLATDPKLALQKAKELWNILSLPEPENQARPATLEQLLVLLTRESARRIVHLVNGATSLAAKTPRWIGKLLIRISRRLLTLTDATLKVESPNLRSEFGRFRKCDFSLGTISSNTRRSSQYTGHADYNNDGVGELDGNKDRDGKYNNDNRHRNCNDDNSVVKDVAPNAGSSAEPQQPHTDDSRPTDKRKFFIEIKMATEAAQLPHFEVFHRVLELPMIEMALTKSVETYSKLKDSHWLVHWALTTAESSFESATRQAVPIAAPLAKKLENPIHFVDHTLCLGLDKIEERVPLVKEKPEQILANAYGLAVKKVQPAVSTIYHVNGTLIEQATNLRDLSWNKANQILETHYGTAAVKGLDNTAIVVDNLIDVYFPAIGEEDQTDSTMKTEEEDKLLHSLQTVGRLSNKAARRVYINMFHRTKTLSKDNLRRYIAFLLEFLQLTQYIHAINEKVIELTSPHKCETVNKQTSNNQNSNSK</sequence>
<dbReference type="GO" id="GO:0019915">
    <property type="term" value="P:lipid storage"/>
    <property type="evidence" value="ECO:0007669"/>
    <property type="project" value="TreeGrafter"/>
</dbReference>
<evidence type="ECO:0008006" key="7">
    <source>
        <dbReference type="Google" id="ProtNLM"/>
    </source>
</evidence>
<keyword evidence="6" id="KW-1185">Reference proteome</keyword>
<organism evidence="5 6">
    <name type="scientific">Vespula pensylvanica</name>
    <name type="common">Western yellow jacket</name>
    <name type="synonym">Wasp</name>
    <dbReference type="NCBI Taxonomy" id="30213"/>
    <lineage>
        <taxon>Eukaryota</taxon>
        <taxon>Metazoa</taxon>
        <taxon>Ecdysozoa</taxon>
        <taxon>Arthropoda</taxon>
        <taxon>Hexapoda</taxon>
        <taxon>Insecta</taxon>
        <taxon>Pterygota</taxon>
        <taxon>Neoptera</taxon>
        <taxon>Endopterygota</taxon>
        <taxon>Hymenoptera</taxon>
        <taxon>Apocrita</taxon>
        <taxon>Aculeata</taxon>
        <taxon>Vespoidea</taxon>
        <taxon>Vespidae</taxon>
        <taxon>Vespinae</taxon>
        <taxon>Vespula</taxon>
    </lineage>
</organism>
<dbReference type="EMBL" id="JACSDY010000002">
    <property type="protein sequence ID" value="KAF7435559.1"/>
    <property type="molecule type" value="Genomic_DNA"/>
</dbReference>
<dbReference type="Pfam" id="PF03036">
    <property type="entry name" value="Perilipin"/>
    <property type="match status" value="2"/>
</dbReference>
<dbReference type="Proteomes" id="UP000600918">
    <property type="component" value="Unassembled WGS sequence"/>
</dbReference>
<feature type="region of interest" description="Disordered" evidence="4">
    <location>
        <begin position="338"/>
        <end position="408"/>
    </location>
</feature>
<dbReference type="AlphaFoldDB" id="A0A834PC23"/>
<dbReference type="GO" id="GO:0005829">
    <property type="term" value="C:cytosol"/>
    <property type="evidence" value="ECO:0007669"/>
    <property type="project" value="TreeGrafter"/>
</dbReference>
<dbReference type="GO" id="GO:0010890">
    <property type="term" value="P:positive regulation of triglyceride storage"/>
    <property type="evidence" value="ECO:0007669"/>
    <property type="project" value="TreeGrafter"/>
</dbReference>
<proteinExistence type="inferred from homology"/>
<evidence type="ECO:0000256" key="2">
    <source>
        <dbReference type="ARBA" id="ARBA00006311"/>
    </source>
</evidence>
<comment type="subcellular location">
    <subcellularLocation>
        <location evidence="1">Lipid droplet</location>
    </subcellularLocation>
</comment>
<evidence type="ECO:0000313" key="6">
    <source>
        <dbReference type="Proteomes" id="UP000600918"/>
    </source>
</evidence>
<name>A0A834PC23_VESPE</name>
<protein>
    <recommendedName>
        <fullName evidence="7">Lipid storage droplets surface-binding protein 1</fullName>
    </recommendedName>
</protein>
<dbReference type="PANTHER" id="PTHR14024:SF49">
    <property type="entry name" value="LIPID STORAGE DROPLETS SURFACE-BINDING PROTEIN 1"/>
    <property type="match status" value="1"/>
</dbReference>
<comment type="similarity">
    <text evidence="2">Belongs to the perilipin family.</text>
</comment>
<reference evidence="5" key="1">
    <citation type="journal article" date="2020" name="G3 (Bethesda)">
        <title>High-Quality Assemblies for Three Invasive Social Wasps from the &lt;i&gt;Vespula&lt;/i&gt; Genus.</title>
        <authorList>
            <person name="Harrop T.W.R."/>
            <person name="Guhlin J."/>
            <person name="McLaughlin G.M."/>
            <person name="Permina E."/>
            <person name="Stockwell P."/>
            <person name="Gilligan J."/>
            <person name="Le Lec M.F."/>
            <person name="Gruber M.A.M."/>
            <person name="Quinn O."/>
            <person name="Lovegrove M."/>
            <person name="Duncan E.J."/>
            <person name="Remnant E.J."/>
            <person name="Van Eeckhoven J."/>
            <person name="Graham B."/>
            <person name="Knapp R.A."/>
            <person name="Langford K.W."/>
            <person name="Kronenberg Z."/>
            <person name="Press M.O."/>
            <person name="Eacker S.M."/>
            <person name="Wilson-Rankin E.E."/>
            <person name="Purcell J."/>
            <person name="Lester P.J."/>
            <person name="Dearden P.K."/>
        </authorList>
    </citation>
    <scope>NUCLEOTIDE SEQUENCE</scope>
    <source>
        <strain evidence="5">Volc-1</strain>
    </source>
</reference>